<gene>
    <name evidence="2" type="ordered locus">Ndas_5278</name>
</gene>
<keyword evidence="3" id="KW-1185">Reference proteome</keyword>
<dbReference type="InterPro" id="IPR037523">
    <property type="entry name" value="VOC_core"/>
</dbReference>
<name>D7B900_NOCDD</name>
<dbReference type="KEGG" id="nda:Ndas_5278"/>
<geneLocation type="plasmid" evidence="3">
    <name>pNDAS01</name>
</geneLocation>
<evidence type="ECO:0000313" key="3">
    <source>
        <dbReference type="Proteomes" id="UP000002219"/>
    </source>
</evidence>
<dbReference type="PANTHER" id="PTHR35908:SF1">
    <property type="entry name" value="CONSERVED PROTEIN"/>
    <property type="match status" value="1"/>
</dbReference>
<reference evidence="2 3" key="1">
    <citation type="journal article" date="2010" name="Stand. Genomic Sci.">
        <title>Complete genome sequence of Nocardiopsis dassonvillei type strain (IMRU 509).</title>
        <authorList>
            <person name="Sun H."/>
            <person name="Lapidus A."/>
            <person name="Nolan M."/>
            <person name="Lucas S."/>
            <person name="Del Rio T.G."/>
            <person name="Tice H."/>
            <person name="Cheng J.F."/>
            <person name="Tapia R."/>
            <person name="Han C."/>
            <person name="Goodwin L."/>
            <person name="Pitluck S."/>
            <person name="Pagani I."/>
            <person name="Ivanova N."/>
            <person name="Mavromatis K."/>
            <person name="Mikhailova N."/>
            <person name="Pati A."/>
            <person name="Chen A."/>
            <person name="Palaniappan K."/>
            <person name="Land M."/>
            <person name="Hauser L."/>
            <person name="Chang Y.J."/>
            <person name="Jeffries C.D."/>
            <person name="Djao O.D."/>
            <person name="Rohde M."/>
            <person name="Sikorski J."/>
            <person name="Goker M."/>
            <person name="Woyke T."/>
            <person name="Bristow J."/>
            <person name="Eisen J.A."/>
            <person name="Markowitz V."/>
            <person name="Hugenholtz P."/>
            <person name="Kyrpides N.C."/>
            <person name="Klenk H.P."/>
        </authorList>
    </citation>
    <scope>NUCLEOTIDE SEQUENCE [LARGE SCALE GENOMIC DNA]</scope>
    <source>
        <strain evidence="3">ATCC 23218 / DSM 43111 / CIP 107115 / JCM 7437 / KCTC 9190 / NBRC 14626 / NCTC 10488 / NRRL B-5397 / IMRU 509</strain>
        <plasmid evidence="3">Chromosome 2</plasmid>
    </source>
</reference>
<dbReference type="AlphaFoldDB" id="D7B900"/>
<proteinExistence type="predicted"/>
<dbReference type="EMBL" id="CP002041">
    <property type="protein sequence ID" value="ADH70658.1"/>
    <property type="molecule type" value="Genomic_DNA"/>
</dbReference>
<dbReference type="Proteomes" id="UP000002219">
    <property type="component" value="Chromosome 2"/>
</dbReference>
<evidence type="ECO:0000259" key="1">
    <source>
        <dbReference type="PROSITE" id="PS51819"/>
    </source>
</evidence>
<accession>D7B900</accession>
<dbReference type="Gene3D" id="3.10.180.10">
    <property type="entry name" value="2,3-Dihydroxybiphenyl 1,2-Dioxygenase, domain 1"/>
    <property type="match status" value="1"/>
</dbReference>
<dbReference type="Pfam" id="PF18029">
    <property type="entry name" value="Glyoxalase_6"/>
    <property type="match status" value="1"/>
</dbReference>
<feature type="domain" description="VOC" evidence="1">
    <location>
        <begin position="12"/>
        <end position="128"/>
    </location>
</feature>
<dbReference type="PROSITE" id="PS51819">
    <property type="entry name" value="VOC"/>
    <property type="match status" value="1"/>
</dbReference>
<dbReference type="STRING" id="446468.Ndas_5278"/>
<dbReference type="CDD" id="cd06587">
    <property type="entry name" value="VOC"/>
    <property type="match status" value="1"/>
</dbReference>
<dbReference type="PANTHER" id="PTHR35908">
    <property type="entry name" value="HYPOTHETICAL FUSION PROTEIN"/>
    <property type="match status" value="1"/>
</dbReference>
<evidence type="ECO:0000313" key="2">
    <source>
        <dbReference type="EMBL" id="ADH70658.1"/>
    </source>
</evidence>
<sequence>MLLGRVQTMIGRLHTIALDCPDPGALADFYAELLGLPVTKREEHWVVVGEEWPRLAFQHAPDHKAPAWPDPERPQQAHLDVWVEDIEAAEERVLALGARRLAVAEDDPRDLFRVYADPAGHPFCLEYAAEGV</sequence>
<dbReference type="InterPro" id="IPR029068">
    <property type="entry name" value="Glyas_Bleomycin-R_OHBP_Dase"/>
</dbReference>
<protein>
    <submittedName>
        <fullName evidence="2">Glyoxalase/bleomycin resistance protein/dioxygenase</fullName>
    </submittedName>
</protein>
<organism evidence="2 3">
    <name type="scientific">Nocardiopsis dassonvillei (strain ATCC 23218 / DSM 43111 / CIP 107115 / JCM 7437 / KCTC 9190 / NBRC 14626 / NCTC 10488 / NRRL B-5397 / IMRU 509)</name>
    <name type="common">Actinomadura dassonvillei</name>
    <dbReference type="NCBI Taxonomy" id="446468"/>
    <lineage>
        <taxon>Bacteria</taxon>
        <taxon>Bacillati</taxon>
        <taxon>Actinomycetota</taxon>
        <taxon>Actinomycetes</taxon>
        <taxon>Streptosporangiales</taxon>
        <taxon>Nocardiopsidaceae</taxon>
        <taxon>Nocardiopsis</taxon>
    </lineage>
</organism>
<dbReference type="HOGENOM" id="CLU_108054_2_1_11"/>
<dbReference type="SUPFAM" id="SSF54593">
    <property type="entry name" value="Glyoxalase/Bleomycin resistance protein/Dihydroxybiphenyl dioxygenase"/>
    <property type="match status" value="1"/>
</dbReference>
<dbReference type="eggNOG" id="COG0346">
    <property type="taxonomic scope" value="Bacteria"/>
</dbReference>
<dbReference type="InterPro" id="IPR041581">
    <property type="entry name" value="Glyoxalase_6"/>
</dbReference>